<dbReference type="GeneID" id="300098471"/>
<evidence type="ECO:0000256" key="1">
    <source>
        <dbReference type="SAM" id="Phobius"/>
    </source>
</evidence>
<dbReference type="KEGG" id="sseo:D0Z67_05965"/>
<keyword evidence="2" id="KW-0732">Signal</keyword>
<gene>
    <name evidence="3" type="ORF">D0Z67_05965</name>
</gene>
<sequence length="196" mass="19971">MRIWLRTRWITVLAAALAAYAALTAAAGDTLVDLPSLGSDAARPLVLFAPLLVCMGLAVCLGSRLPAAEASGSRPVGRFDQALILAAVLATVVVAYAVAVLLDAPTANTAGRNTAFLVGLMLCARRIAGHQAAAITPVAWVITMMLIGNTGGSGQPHPWTVILMPPDHLPVALAATAVLALGVGSAPHAAMLREAT</sequence>
<feature type="transmembrane region" description="Helical" evidence="1">
    <location>
        <begin position="132"/>
        <end position="151"/>
    </location>
</feature>
<keyword evidence="4" id="KW-1185">Reference proteome</keyword>
<keyword evidence="1" id="KW-0472">Membrane</keyword>
<evidence type="ECO:0000256" key="2">
    <source>
        <dbReference type="SAM" id="SignalP"/>
    </source>
</evidence>
<name>A0A4P6TT86_STRSO</name>
<proteinExistence type="predicted"/>
<evidence type="ECO:0000313" key="3">
    <source>
        <dbReference type="EMBL" id="QBJ89892.1"/>
    </source>
</evidence>
<feature type="transmembrane region" description="Helical" evidence="1">
    <location>
        <begin position="171"/>
        <end position="192"/>
    </location>
</feature>
<protein>
    <submittedName>
        <fullName evidence="3">Uncharacterized protein</fullName>
    </submittedName>
</protein>
<dbReference type="OrthoDB" id="4165556at2"/>
<dbReference type="RefSeq" id="WP_051887840.1">
    <property type="nucleotide sequence ID" value="NZ_CP032229.1"/>
</dbReference>
<accession>A0A4P6TT86</accession>
<keyword evidence="1" id="KW-0812">Transmembrane</keyword>
<dbReference type="AlphaFoldDB" id="A0A4P6TT86"/>
<feature type="chain" id="PRO_5039610320" evidence="2">
    <location>
        <begin position="28"/>
        <end position="196"/>
    </location>
</feature>
<reference evidence="3 4" key="1">
    <citation type="submission" date="2018-08" db="EMBL/GenBank/DDBJ databases">
        <title>The complete genome sequence of Streptomyces seoulensis, a pioneer strain for nickel superoxide dismutase discovery.</title>
        <authorList>
            <person name="Shin J."/>
            <person name="Lee J.-S."/>
            <person name="Lee E.-J."/>
            <person name="Youn H.-D."/>
        </authorList>
    </citation>
    <scope>NUCLEOTIDE SEQUENCE [LARGE SCALE GENOMIC DNA]</scope>
    <source>
        <strain evidence="3 4">KCTC 9819</strain>
    </source>
</reference>
<dbReference type="Proteomes" id="UP000292547">
    <property type="component" value="Chromosome"/>
</dbReference>
<feature type="transmembrane region" description="Helical" evidence="1">
    <location>
        <begin position="42"/>
        <end position="61"/>
    </location>
</feature>
<feature type="transmembrane region" description="Helical" evidence="1">
    <location>
        <begin position="82"/>
        <end position="102"/>
    </location>
</feature>
<feature type="signal peptide" evidence="2">
    <location>
        <begin position="1"/>
        <end position="27"/>
    </location>
</feature>
<evidence type="ECO:0000313" key="4">
    <source>
        <dbReference type="Proteomes" id="UP000292547"/>
    </source>
</evidence>
<organism evidence="3 4">
    <name type="scientific">Streptomyces seoulensis</name>
    <dbReference type="NCBI Taxonomy" id="73044"/>
    <lineage>
        <taxon>Bacteria</taxon>
        <taxon>Bacillati</taxon>
        <taxon>Actinomycetota</taxon>
        <taxon>Actinomycetes</taxon>
        <taxon>Kitasatosporales</taxon>
        <taxon>Streptomycetaceae</taxon>
        <taxon>Streptomyces</taxon>
    </lineage>
</organism>
<dbReference type="EMBL" id="CP032229">
    <property type="protein sequence ID" value="QBJ89892.1"/>
    <property type="molecule type" value="Genomic_DNA"/>
</dbReference>
<dbReference type="STRING" id="73044.GCA_000725795_03947"/>
<keyword evidence="1" id="KW-1133">Transmembrane helix</keyword>